<feature type="region of interest" description="Disordered" evidence="1">
    <location>
        <begin position="1"/>
        <end position="20"/>
    </location>
</feature>
<dbReference type="Proteomes" id="UP000307440">
    <property type="component" value="Unassembled WGS sequence"/>
</dbReference>
<evidence type="ECO:0000256" key="1">
    <source>
        <dbReference type="SAM" id="MobiDB-lite"/>
    </source>
</evidence>
<protein>
    <submittedName>
        <fullName evidence="2">Uncharacterized protein</fullName>
    </submittedName>
</protein>
<sequence length="248" mass="27740">MTRVLSGTNNHKVLTLSPGRPTASSFRAHLPIASQPIFTQSSHSKPQSACANTAPSTNLKRLTFSLPTGNFTPRHDDWLLYNECGFRRQRRKCDDWAELDPYETGTAVNFSESQEPFRVHLPTPDKIEASHFTLRLTYSLKEAEAEGAVQKRCYQKRTGTFMNSVLSPYAWMVRLAIPNGYRTRQAYVTSFLGVKNALYSYSFNSLVTDAGMEIAMGALIPQAFKFVGSPKIAMVPKVGHKISLYLPP</sequence>
<dbReference type="AlphaFoldDB" id="A0A5C3L381"/>
<evidence type="ECO:0000313" key="3">
    <source>
        <dbReference type="Proteomes" id="UP000307440"/>
    </source>
</evidence>
<feature type="compositionally biased region" description="Polar residues" evidence="1">
    <location>
        <begin position="1"/>
        <end position="12"/>
    </location>
</feature>
<reference evidence="2 3" key="1">
    <citation type="journal article" date="2019" name="Nat. Ecol. Evol.">
        <title>Megaphylogeny resolves global patterns of mushroom evolution.</title>
        <authorList>
            <person name="Varga T."/>
            <person name="Krizsan K."/>
            <person name="Foldi C."/>
            <person name="Dima B."/>
            <person name="Sanchez-Garcia M."/>
            <person name="Sanchez-Ramirez S."/>
            <person name="Szollosi G.J."/>
            <person name="Szarkandi J.G."/>
            <person name="Papp V."/>
            <person name="Albert L."/>
            <person name="Andreopoulos W."/>
            <person name="Angelini C."/>
            <person name="Antonin V."/>
            <person name="Barry K.W."/>
            <person name="Bougher N.L."/>
            <person name="Buchanan P."/>
            <person name="Buyck B."/>
            <person name="Bense V."/>
            <person name="Catcheside P."/>
            <person name="Chovatia M."/>
            <person name="Cooper J."/>
            <person name="Damon W."/>
            <person name="Desjardin D."/>
            <person name="Finy P."/>
            <person name="Geml J."/>
            <person name="Haridas S."/>
            <person name="Hughes K."/>
            <person name="Justo A."/>
            <person name="Karasinski D."/>
            <person name="Kautmanova I."/>
            <person name="Kiss B."/>
            <person name="Kocsube S."/>
            <person name="Kotiranta H."/>
            <person name="LaButti K.M."/>
            <person name="Lechner B.E."/>
            <person name="Liimatainen K."/>
            <person name="Lipzen A."/>
            <person name="Lukacs Z."/>
            <person name="Mihaltcheva S."/>
            <person name="Morgado L.N."/>
            <person name="Niskanen T."/>
            <person name="Noordeloos M.E."/>
            <person name="Ohm R.A."/>
            <person name="Ortiz-Santana B."/>
            <person name="Ovrebo C."/>
            <person name="Racz N."/>
            <person name="Riley R."/>
            <person name="Savchenko A."/>
            <person name="Shiryaev A."/>
            <person name="Soop K."/>
            <person name="Spirin V."/>
            <person name="Szebenyi C."/>
            <person name="Tomsovsky M."/>
            <person name="Tulloss R.E."/>
            <person name="Uehling J."/>
            <person name="Grigoriev I.V."/>
            <person name="Vagvolgyi C."/>
            <person name="Papp T."/>
            <person name="Martin F.M."/>
            <person name="Miettinen O."/>
            <person name="Hibbett D.S."/>
            <person name="Nagy L.G."/>
        </authorList>
    </citation>
    <scope>NUCLEOTIDE SEQUENCE [LARGE SCALE GENOMIC DNA]</scope>
    <source>
        <strain evidence="2 3">CBS 121175</strain>
    </source>
</reference>
<dbReference type="EMBL" id="ML210164">
    <property type="protein sequence ID" value="TFK27454.1"/>
    <property type="molecule type" value="Genomic_DNA"/>
</dbReference>
<evidence type="ECO:0000313" key="2">
    <source>
        <dbReference type="EMBL" id="TFK27454.1"/>
    </source>
</evidence>
<gene>
    <name evidence="2" type="ORF">FA15DRAFT_653537</name>
</gene>
<name>A0A5C3L381_COPMA</name>
<keyword evidence="3" id="KW-1185">Reference proteome</keyword>
<proteinExistence type="predicted"/>
<organism evidence="2 3">
    <name type="scientific">Coprinopsis marcescibilis</name>
    <name type="common">Agaric fungus</name>
    <name type="synonym">Psathyrella marcescibilis</name>
    <dbReference type="NCBI Taxonomy" id="230819"/>
    <lineage>
        <taxon>Eukaryota</taxon>
        <taxon>Fungi</taxon>
        <taxon>Dikarya</taxon>
        <taxon>Basidiomycota</taxon>
        <taxon>Agaricomycotina</taxon>
        <taxon>Agaricomycetes</taxon>
        <taxon>Agaricomycetidae</taxon>
        <taxon>Agaricales</taxon>
        <taxon>Agaricineae</taxon>
        <taxon>Psathyrellaceae</taxon>
        <taxon>Coprinopsis</taxon>
    </lineage>
</organism>
<accession>A0A5C3L381</accession>